<keyword evidence="6 9" id="KW-0350">Heme biosynthesis</keyword>
<comment type="caution">
    <text evidence="10">The sequence shown here is derived from an EMBL/GenBank/DDBJ whole genome shotgun (WGS) entry which is preliminary data.</text>
</comment>
<dbReference type="GO" id="GO:0008495">
    <property type="term" value="F:protoheme IX farnesyltransferase activity"/>
    <property type="evidence" value="ECO:0007669"/>
    <property type="project" value="UniProtKB-UniRule"/>
</dbReference>
<dbReference type="EMBL" id="BMKK01000014">
    <property type="protein sequence ID" value="GGD78769.1"/>
    <property type="molecule type" value="Genomic_DNA"/>
</dbReference>
<keyword evidence="5 9" id="KW-1133">Transmembrane helix</keyword>
<evidence type="ECO:0000256" key="3">
    <source>
        <dbReference type="ARBA" id="ARBA00022679"/>
    </source>
</evidence>
<proteinExistence type="inferred from homology"/>
<dbReference type="HAMAP" id="MF_00154">
    <property type="entry name" value="CyoE_CtaB"/>
    <property type="match status" value="1"/>
</dbReference>
<dbReference type="PANTHER" id="PTHR43448">
    <property type="entry name" value="PROTOHEME IX FARNESYLTRANSFERASE, MITOCHONDRIAL"/>
    <property type="match status" value="1"/>
</dbReference>
<feature type="transmembrane region" description="Helical" evidence="9">
    <location>
        <begin position="240"/>
        <end position="262"/>
    </location>
</feature>
<keyword evidence="7 9" id="KW-0472">Membrane</keyword>
<evidence type="ECO:0000313" key="10">
    <source>
        <dbReference type="EMBL" id="GGD78769.1"/>
    </source>
</evidence>
<evidence type="ECO:0000256" key="7">
    <source>
        <dbReference type="ARBA" id="ARBA00023136"/>
    </source>
</evidence>
<dbReference type="PANTHER" id="PTHR43448:SF2">
    <property type="entry name" value="PROTOHEME IX FARNESYLTRANSFERASE, MITOCHONDRIAL"/>
    <property type="match status" value="1"/>
</dbReference>
<feature type="transmembrane region" description="Helical" evidence="9">
    <location>
        <begin position="269"/>
        <end position="290"/>
    </location>
</feature>
<dbReference type="Proteomes" id="UP000609064">
    <property type="component" value="Unassembled WGS sequence"/>
</dbReference>
<dbReference type="AlphaFoldDB" id="A0A917DYH8"/>
<dbReference type="InterPro" id="IPR006369">
    <property type="entry name" value="Protohaem_IX_farnesylTrfase"/>
</dbReference>
<feature type="transmembrane region" description="Helical" evidence="9">
    <location>
        <begin position="119"/>
        <end position="137"/>
    </location>
</feature>
<evidence type="ECO:0000313" key="11">
    <source>
        <dbReference type="Proteomes" id="UP000609064"/>
    </source>
</evidence>
<dbReference type="Gene3D" id="1.10.357.140">
    <property type="entry name" value="UbiA prenyltransferase"/>
    <property type="match status" value="1"/>
</dbReference>
<sequence>MSLTVTENIFAQKLKAYYDLTKFRLSSTVVFSSAIGFTLAADKIEWARLIMFAIAAFATTAAANIINQIIEKDLDKLMSRTENRPLPSGRLSVKEAAMFGWIMAAIAMYILFYEFNYKAGLLALLSMVLYGFVYTPLKRVGPIAVAVGALPGAFPPMIGWVAAVNHFGLEPGILFAIQFFWQFPHFWAIAWVLDEDYNKAGFKLLPSSGGQNLNSAIQIMIYTLFLLPLCWAPFYLGMTGINSAVVAMVFGVLFLAQTFHLMRRVDRKAALQLMFGSFIYLPVVQIAYLLDKL</sequence>
<dbReference type="InterPro" id="IPR030470">
    <property type="entry name" value="UbiA_prenylTrfase_CS"/>
</dbReference>
<keyword evidence="4 9" id="KW-0812">Transmembrane</keyword>
<comment type="subcellular location">
    <subcellularLocation>
        <location evidence="9">Cell membrane</location>
        <topology evidence="9">Multi-pass membrane protein</topology>
    </subcellularLocation>
    <subcellularLocation>
        <location evidence="1">Membrane</location>
        <topology evidence="1">Multi-pass membrane protein</topology>
    </subcellularLocation>
</comment>
<feature type="transmembrane region" description="Helical" evidence="9">
    <location>
        <begin position="173"/>
        <end position="193"/>
    </location>
</feature>
<evidence type="ECO:0000256" key="8">
    <source>
        <dbReference type="ARBA" id="ARBA00047690"/>
    </source>
</evidence>
<keyword evidence="2 9" id="KW-1003">Cell membrane</keyword>
<evidence type="ECO:0000256" key="6">
    <source>
        <dbReference type="ARBA" id="ARBA00023133"/>
    </source>
</evidence>
<feature type="transmembrane region" description="Helical" evidence="9">
    <location>
        <begin position="23"/>
        <end position="40"/>
    </location>
</feature>
<comment type="similarity">
    <text evidence="9">Belongs to the UbiA prenyltransferase family. Protoheme IX farnesyltransferase subfamily.</text>
</comment>
<organism evidence="10 11">
    <name type="scientific">Emticicia aquatilis</name>
    <dbReference type="NCBI Taxonomy" id="1537369"/>
    <lineage>
        <taxon>Bacteria</taxon>
        <taxon>Pseudomonadati</taxon>
        <taxon>Bacteroidota</taxon>
        <taxon>Cytophagia</taxon>
        <taxon>Cytophagales</taxon>
        <taxon>Leadbetterellaceae</taxon>
        <taxon>Emticicia</taxon>
    </lineage>
</organism>
<accession>A0A917DYH8</accession>
<dbReference type="RefSeq" id="WP_188770377.1">
    <property type="nucleotide sequence ID" value="NZ_BMKK01000014.1"/>
</dbReference>
<dbReference type="PROSITE" id="PS00943">
    <property type="entry name" value="UBIA"/>
    <property type="match status" value="1"/>
</dbReference>
<dbReference type="Pfam" id="PF01040">
    <property type="entry name" value="UbiA"/>
    <property type="match status" value="1"/>
</dbReference>
<comment type="pathway">
    <text evidence="9">Porphyrin-containing compound metabolism; heme O biosynthesis; heme O from protoheme: step 1/1.</text>
</comment>
<dbReference type="EC" id="2.5.1.141" evidence="9"/>
<evidence type="ECO:0000256" key="2">
    <source>
        <dbReference type="ARBA" id="ARBA00022475"/>
    </source>
</evidence>
<dbReference type="InterPro" id="IPR000537">
    <property type="entry name" value="UbiA_prenyltransferase"/>
</dbReference>
<feature type="transmembrane region" description="Helical" evidence="9">
    <location>
        <begin position="91"/>
        <end position="113"/>
    </location>
</feature>
<evidence type="ECO:0000256" key="5">
    <source>
        <dbReference type="ARBA" id="ARBA00022989"/>
    </source>
</evidence>
<gene>
    <name evidence="9 10" type="primary">ctaB</name>
    <name evidence="10" type="ORF">GCM10011514_48490</name>
</gene>
<evidence type="ECO:0000256" key="1">
    <source>
        <dbReference type="ARBA" id="ARBA00004141"/>
    </source>
</evidence>
<comment type="miscellaneous">
    <text evidence="9">Carbon 2 of the heme B porphyrin ring is defined according to the Fischer nomenclature.</text>
</comment>
<dbReference type="GO" id="GO:0048034">
    <property type="term" value="P:heme O biosynthetic process"/>
    <property type="evidence" value="ECO:0007669"/>
    <property type="project" value="UniProtKB-UniRule"/>
</dbReference>
<keyword evidence="3 9" id="KW-0808">Transferase</keyword>
<dbReference type="GO" id="GO:0005886">
    <property type="term" value="C:plasma membrane"/>
    <property type="evidence" value="ECO:0007669"/>
    <property type="project" value="UniProtKB-SubCell"/>
</dbReference>
<protein>
    <recommendedName>
        <fullName evidence="9">Protoheme IX farnesyltransferase</fullName>
        <ecNumber evidence="9">2.5.1.141</ecNumber>
    </recommendedName>
    <alternativeName>
        <fullName evidence="9">Heme B farnesyltransferase</fullName>
    </alternativeName>
    <alternativeName>
        <fullName evidence="9">Heme O synthase</fullName>
    </alternativeName>
</protein>
<evidence type="ECO:0000256" key="9">
    <source>
        <dbReference type="HAMAP-Rule" id="MF_00154"/>
    </source>
</evidence>
<evidence type="ECO:0000256" key="4">
    <source>
        <dbReference type="ARBA" id="ARBA00022692"/>
    </source>
</evidence>
<name>A0A917DYH8_9BACT</name>
<dbReference type="GO" id="GO:0006784">
    <property type="term" value="P:heme A biosynthetic process"/>
    <property type="evidence" value="ECO:0007669"/>
    <property type="project" value="TreeGrafter"/>
</dbReference>
<keyword evidence="11" id="KW-1185">Reference proteome</keyword>
<dbReference type="InterPro" id="IPR044878">
    <property type="entry name" value="UbiA_sf"/>
</dbReference>
<feature type="transmembrane region" description="Helical" evidence="9">
    <location>
        <begin position="144"/>
        <end position="167"/>
    </location>
</feature>
<comment type="catalytic activity">
    <reaction evidence="8 9">
        <text>heme b + (2E,6E)-farnesyl diphosphate + H2O = Fe(II)-heme o + diphosphate</text>
        <dbReference type="Rhea" id="RHEA:28070"/>
        <dbReference type="ChEBI" id="CHEBI:15377"/>
        <dbReference type="ChEBI" id="CHEBI:33019"/>
        <dbReference type="ChEBI" id="CHEBI:60344"/>
        <dbReference type="ChEBI" id="CHEBI:60530"/>
        <dbReference type="ChEBI" id="CHEBI:175763"/>
        <dbReference type="EC" id="2.5.1.141"/>
    </reaction>
</comment>
<comment type="function">
    <text evidence="9">Converts heme B (protoheme IX) to heme O by substitution of the vinyl group on carbon 2 of heme B porphyrin ring with a hydroxyethyl farnesyl side group.</text>
</comment>
<reference evidence="10" key="1">
    <citation type="journal article" date="2014" name="Int. J. Syst. Evol. Microbiol.">
        <title>Complete genome sequence of Corynebacterium casei LMG S-19264T (=DSM 44701T), isolated from a smear-ripened cheese.</title>
        <authorList>
            <consortium name="US DOE Joint Genome Institute (JGI-PGF)"/>
            <person name="Walter F."/>
            <person name="Albersmeier A."/>
            <person name="Kalinowski J."/>
            <person name="Ruckert C."/>
        </authorList>
    </citation>
    <scope>NUCLEOTIDE SEQUENCE</scope>
    <source>
        <strain evidence="10">CGMCC 1.15958</strain>
    </source>
</reference>
<feature type="transmembrane region" description="Helical" evidence="9">
    <location>
        <begin position="46"/>
        <end position="70"/>
    </location>
</feature>
<dbReference type="NCBIfam" id="TIGR01473">
    <property type="entry name" value="cyoE_ctaB"/>
    <property type="match status" value="1"/>
</dbReference>
<reference evidence="10" key="2">
    <citation type="submission" date="2020-09" db="EMBL/GenBank/DDBJ databases">
        <authorList>
            <person name="Sun Q."/>
            <person name="Zhou Y."/>
        </authorList>
    </citation>
    <scope>NUCLEOTIDE SEQUENCE</scope>
    <source>
        <strain evidence="10">CGMCC 1.15958</strain>
    </source>
</reference>
<dbReference type="CDD" id="cd13957">
    <property type="entry name" value="PT_UbiA_Cox10"/>
    <property type="match status" value="1"/>
</dbReference>